<reference evidence="5 6" key="1">
    <citation type="journal article" date="2024" name="Nat. Commun.">
        <title>Phylogenomics reveals the evolutionary origins of lichenization in chlorophyte algae.</title>
        <authorList>
            <person name="Puginier C."/>
            <person name="Libourel C."/>
            <person name="Otte J."/>
            <person name="Skaloud P."/>
            <person name="Haon M."/>
            <person name="Grisel S."/>
            <person name="Petersen M."/>
            <person name="Berrin J.G."/>
            <person name="Delaux P.M."/>
            <person name="Dal Grande F."/>
            <person name="Keller J."/>
        </authorList>
    </citation>
    <scope>NUCLEOTIDE SEQUENCE [LARGE SCALE GENOMIC DNA]</scope>
    <source>
        <strain evidence="5 6">SAG 216-7</strain>
    </source>
</reference>
<dbReference type="InterPro" id="IPR013894">
    <property type="entry name" value="RMI1_OB"/>
</dbReference>
<dbReference type="PANTHER" id="PTHR13681">
    <property type="entry name" value="SURVIVAL OF MOTOR NEURON-RELATED-SPLICING FACTOR 30-RELATED"/>
    <property type="match status" value="1"/>
</dbReference>
<feature type="region of interest" description="Disordered" evidence="3">
    <location>
        <begin position="169"/>
        <end position="215"/>
    </location>
</feature>
<proteinExistence type="predicted"/>
<dbReference type="PANTHER" id="PTHR13681:SF24">
    <property type="entry name" value="TUDOR DOMAIN-CONTAINING PROTEIN 3"/>
    <property type="match status" value="1"/>
</dbReference>
<evidence type="ECO:0000313" key="6">
    <source>
        <dbReference type="Proteomes" id="UP001491310"/>
    </source>
</evidence>
<dbReference type="Gene3D" id="2.40.50.770">
    <property type="entry name" value="RecQ-mediated genome instability protein Rmi1, C-terminal domain"/>
    <property type="match status" value="1"/>
</dbReference>
<gene>
    <name evidence="5" type="ORF">WJX75_003222</name>
</gene>
<dbReference type="Pfam" id="PF08585">
    <property type="entry name" value="RMI1_N_C"/>
    <property type="match status" value="1"/>
</dbReference>
<feature type="compositionally biased region" description="Basic residues" evidence="3">
    <location>
        <begin position="414"/>
        <end position="425"/>
    </location>
</feature>
<feature type="compositionally biased region" description="Polar residues" evidence="3">
    <location>
        <begin position="378"/>
        <end position="391"/>
    </location>
</feature>
<dbReference type="InterPro" id="IPR042470">
    <property type="entry name" value="RMI1_N_C_sf"/>
</dbReference>
<keyword evidence="2" id="KW-0539">Nucleus</keyword>
<feature type="compositionally biased region" description="Basic residues" evidence="3">
    <location>
        <begin position="311"/>
        <end position="321"/>
    </location>
</feature>
<evidence type="ECO:0000313" key="5">
    <source>
        <dbReference type="EMBL" id="KAK9902700.1"/>
    </source>
</evidence>
<keyword evidence="6" id="KW-1185">Reference proteome</keyword>
<evidence type="ECO:0000256" key="1">
    <source>
        <dbReference type="ARBA" id="ARBA00004123"/>
    </source>
</evidence>
<protein>
    <recommendedName>
        <fullName evidence="4">RecQ mediated genome instability protein 1 OB-fold domain-containing protein</fullName>
    </recommendedName>
</protein>
<feature type="region of interest" description="Disordered" evidence="3">
    <location>
        <begin position="227"/>
        <end position="425"/>
    </location>
</feature>
<dbReference type="Proteomes" id="UP001491310">
    <property type="component" value="Unassembled WGS sequence"/>
</dbReference>
<feature type="compositionally biased region" description="Acidic residues" evidence="3">
    <location>
        <begin position="325"/>
        <end position="337"/>
    </location>
</feature>
<accession>A0ABR2YCU3</accession>
<comment type="caution">
    <text evidence="5">The sequence shown here is derived from an EMBL/GenBank/DDBJ whole genome shotgun (WGS) entry which is preliminary data.</text>
</comment>
<dbReference type="EMBL" id="JALJOT010000015">
    <property type="protein sequence ID" value="KAK9902700.1"/>
    <property type="molecule type" value="Genomic_DNA"/>
</dbReference>
<feature type="domain" description="RecQ mediated genome instability protein 1 OB-fold" evidence="4">
    <location>
        <begin position="81"/>
        <end position="157"/>
    </location>
</feature>
<feature type="compositionally biased region" description="Basic and acidic residues" evidence="3">
    <location>
        <begin position="295"/>
        <end position="308"/>
    </location>
</feature>
<organism evidence="5 6">
    <name type="scientific">Coccomyxa subellipsoidea</name>
    <dbReference type="NCBI Taxonomy" id="248742"/>
    <lineage>
        <taxon>Eukaryota</taxon>
        <taxon>Viridiplantae</taxon>
        <taxon>Chlorophyta</taxon>
        <taxon>core chlorophytes</taxon>
        <taxon>Trebouxiophyceae</taxon>
        <taxon>Trebouxiophyceae incertae sedis</taxon>
        <taxon>Coccomyxaceae</taxon>
        <taxon>Coccomyxa</taxon>
    </lineage>
</organism>
<dbReference type="SMART" id="SM01161">
    <property type="entry name" value="DUF1767"/>
    <property type="match status" value="1"/>
</dbReference>
<evidence type="ECO:0000256" key="2">
    <source>
        <dbReference type="ARBA" id="ARBA00023242"/>
    </source>
</evidence>
<evidence type="ECO:0000259" key="4">
    <source>
        <dbReference type="Pfam" id="PF08585"/>
    </source>
</evidence>
<comment type="subcellular location">
    <subcellularLocation>
        <location evidence="1">Nucleus</location>
    </subcellularLocation>
</comment>
<evidence type="ECO:0000256" key="3">
    <source>
        <dbReference type="SAM" id="MobiDB-lite"/>
    </source>
</evidence>
<sequence>MNGLINAGWSLKEDVWKELEYGSSEDLLQQSLLDIDLRKAGKAALPNDIPRSDARLVKGPHVVQVMACDNVAHPSRGVSGSSKGRMLRLKLTDGKTTCKAVEMRPLPDVTTEELPPGTKVCISNASVKAGLLLLDSKSIKVLGGHVEELYEAWEFQRKYGAGAARPAAEAGSSADLEQPPPFQTFVPGKTRAPRRPAAAADAADAHAAHTAPAAATVQHDAIAAAGRPLGIAPPPGFHSMPDKSRSGNAAAADVSRPAPEAFPAGPGVVHYPPGRPAAAGNLPGRAGPSAAAKAKLQERLAASEEGARGRGGQRGRGRRRGRFQEEEESGMTLDEWEAQQRSKAAGVQSLQPSGGQGQMLSDEELARQLQRQLDMEDSLQQEYSSQPQPRSAANDLKASLFAYERPAENTGYRGRGRRGRGRGRY</sequence>
<name>A0ABR2YCU3_9CHLO</name>